<organism evidence="7 8">
    <name type="scientific">Sedimentibacter saalensis</name>
    <dbReference type="NCBI Taxonomy" id="130788"/>
    <lineage>
        <taxon>Bacteria</taxon>
        <taxon>Bacillati</taxon>
        <taxon>Bacillota</taxon>
        <taxon>Tissierellia</taxon>
        <taxon>Sedimentibacter</taxon>
    </lineage>
</organism>
<evidence type="ECO:0000256" key="2">
    <source>
        <dbReference type="ARBA" id="ARBA00009190"/>
    </source>
</evidence>
<feature type="transmembrane region" description="Helical" evidence="6">
    <location>
        <begin position="161"/>
        <end position="179"/>
    </location>
</feature>
<feature type="transmembrane region" description="Helical" evidence="6">
    <location>
        <begin position="132"/>
        <end position="155"/>
    </location>
</feature>
<dbReference type="GO" id="GO:0016020">
    <property type="term" value="C:membrane"/>
    <property type="evidence" value="ECO:0007669"/>
    <property type="project" value="UniProtKB-SubCell"/>
</dbReference>
<dbReference type="Proteomes" id="UP000315343">
    <property type="component" value="Unassembled WGS sequence"/>
</dbReference>
<evidence type="ECO:0000256" key="4">
    <source>
        <dbReference type="ARBA" id="ARBA00022989"/>
    </source>
</evidence>
<feature type="transmembrane region" description="Helical" evidence="6">
    <location>
        <begin position="32"/>
        <end position="53"/>
    </location>
</feature>
<keyword evidence="4 6" id="KW-1133">Transmembrane helix</keyword>
<keyword evidence="5 6" id="KW-0472">Membrane</keyword>
<dbReference type="PANTHER" id="PTHR12608">
    <property type="entry name" value="TRANSMEMBRANE PROTEIN HTP-1 RELATED"/>
    <property type="match status" value="1"/>
</dbReference>
<comment type="subcellular location">
    <subcellularLocation>
        <location evidence="1 6">Membrane</location>
        <topology evidence="1 6">Multi-pass membrane protein</topology>
    </subcellularLocation>
</comment>
<dbReference type="RefSeq" id="WP_145081286.1">
    <property type="nucleotide sequence ID" value="NZ_DAMBUX010000024.1"/>
</dbReference>
<keyword evidence="8" id="KW-1185">Reference proteome</keyword>
<evidence type="ECO:0000256" key="3">
    <source>
        <dbReference type="ARBA" id="ARBA00022692"/>
    </source>
</evidence>
<dbReference type="AlphaFoldDB" id="A0A562JF68"/>
<gene>
    <name evidence="7" type="ORF">LY60_01216</name>
</gene>
<dbReference type="EMBL" id="VLKH01000003">
    <property type="protein sequence ID" value="TWH81465.1"/>
    <property type="molecule type" value="Genomic_DNA"/>
</dbReference>
<dbReference type="Pfam" id="PF01169">
    <property type="entry name" value="GDT1"/>
    <property type="match status" value="2"/>
</dbReference>
<protein>
    <recommendedName>
        <fullName evidence="6">GDT1 family protein</fullName>
    </recommendedName>
</protein>
<reference evidence="7 8" key="1">
    <citation type="submission" date="2019-07" db="EMBL/GenBank/DDBJ databases">
        <title>Genomic Encyclopedia of Type Strains, Phase I: the one thousand microbial genomes (KMG-I) project.</title>
        <authorList>
            <person name="Kyrpides N."/>
        </authorList>
    </citation>
    <scope>NUCLEOTIDE SEQUENCE [LARGE SCALE GENOMIC DNA]</scope>
    <source>
        <strain evidence="7 8">DSM 13558</strain>
    </source>
</reference>
<feature type="transmembrane region" description="Helical" evidence="6">
    <location>
        <begin position="96"/>
        <end position="112"/>
    </location>
</feature>
<dbReference type="InterPro" id="IPR001727">
    <property type="entry name" value="GDT1-like"/>
</dbReference>
<accession>A0A562JF68</accession>
<comment type="caution">
    <text evidence="7">The sequence shown here is derived from an EMBL/GenBank/DDBJ whole genome shotgun (WGS) entry which is preliminary data.</text>
</comment>
<evidence type="ECO:0000256" key="5">
    <source>
        <dbReference type="ARBA" id="ARBA00023136"/>
    </source>
</evidence>
<evidence type="ECO:0000256" key="6">
    <source>
        <dbReference type="RuleBase" id="RU365102"/>
    </source>
</evidence>
<comment type="similarity">
    <text evidence="2 6">Belongs to the GDT1 family.</text>
</comment>
<dbReference type="PANTHER" id="PTHR12608:SF1">
    <property type="entry name" value="TRANSMEMBRANE PROTEIN 165"/>
    <property type="match status" value="1"/>
</dbReference>
<keyword evidence="3 6" id="KW-0812">Transmembrane</keyword>
<feature type="transmembrane region" description="Helical" evidence="6">
    <location>
        <begin position="65"/>
        <end position="84"/>
    </location>
</feature>
<name>A0A562JF68_9FIRM</name>
<dbReference type="GO" id="GO:0046873">
    <property type="term" value="F:metal ion transmembrane transporter activity"/>
    <property type="evidence" value="ECO:0007669"/>
    <property type="project" value="InterPro"/>
</dbReference>
<evidence type="ECO:0000256" key="1">
    <source>
        <dbReference type="ARBA" id="ARBA00004141"/>
    </source>
</evidence>
<evidence type="ECO:0000313" key="8">
    <source>
        <dbReference type="Proteomes" id="UP000315343"/>
    </source>
</evidence>
<proteinExistence type="inferred from homology"/>
<sequence length="181" mass="19682">MEFIEAFVLVFAAEIGDKTQLMLMTLAAKYTMVQMLLGILLGVFLNHGAAVFLGSLLSGMIDQNLLQIFAGLMFIFFGIIIIISDDEDCTDKCFRFGPIITTALTFFLGEIGDKTQLTAMTLAMEAQYPLMVLAGSVAGMLFIGFIGIIIGSSLTKHIPSYIIKTISGLVFILFGLMRLNG</sequence>
<dbReference type="OrthoDB" id="9801356at2"/>
<evidence type="ECO:0000313" key="7">
    <source>
        <dbReference type="EMBL" id="TWH81465.1"/>
    </source>
</evidence>